<organism evidence="2 3">
    <name type="scientific">Piloderma croceum (strain F 1598)</name>
    <dbReference type="NCBI Taxonomy" id="765440"/>
    <lineage>
        <taxon>Eukaryota</taxon>
        <taxon>Fungi</taxon>
        <taxon>Dikarya</taxon>
        <taxon>Basidiomycota</taxon>
        <taxon>Agaricomycotina</taxon>
        <taxon>Agaricomycetes</taxon>
        <taxon>Agaricomycetidae</taxon>
        <taxon>Atheliales</taxon>
        <taxon>Atheliaceae</taxon>
        <taxon>Piloderma</taxon>
    </lineage>
</organism>
<feature type="compositionally biased region" description="Polar residues" evidence="1">
    <location>
        <begin position="124"/>
        <end position="134"/>
    </location>
</feature>
<dbReference type="Proteomes" id="UP000054166">
    <property type="component" value="Unassembled WGS sequence"/>
</dbReference>
<dbReference type="EMBL" id="KN833257">
    <property type="protein sequence ID" value="KIM71616.1"/>
    <property type="molecule type" value="Genomic_DNA"/>
</dbReference>
<dbReference type="AlphaFoldDB" id="A0A0C3EUY6"/>
<feature type="region of interest" description="Disordered" evidence="1">
    <location>
        <begin position="101"/>
        <end position="138"/>
    </location>
</feature>
<evidence type="ECO:0000313" key="3">
    <source>
        <dbReference type="Proteomes" id="UP000054166"/>
    </source>
</evidence>
<dbReference type="InParanoid" id="A0A0C3EUY6"/>
<reference evidence="2 3" key="1">
    <citation type="submission" date="2014-04" db="EMBL/GenBank/DDBJ databases">
        <authorList>
            <consortium name="DOE Joint Genome Institute"/>
            <person name="Kuo A."/>
            <person name="Tarkka M."/>
            <person name="Buscot F."/>
            <person name="Kohler A."/>
            <person name="Nagy L.G."/>
            <person name="Floudas D."/>
            <person name="Copeland A."/>
            <person name="Barry K.W."/>
            <person name="Cichocki N."/>
            <person name="Veneault-Fourrey C."/>
            <person name="LaButti K."/>
            <person name="Lindquist E.A."/>
            <person name="Lipzen A."/>
            <person name="Lundell T."/>
            <person name="Morin E."/>
            <person name="Murat C."/>
            <person name="Sun H."/>
            <person name="Tunlid A."/>
            <person name="Henrissat B."/>
            <person name="Grigoriev I.V."/>
            <person name="Hibbett D.S."/>
            <person name="Martin F."/>
            <person name="Nordberg H.P."/>
            <person name="Cantor M.N."/>
            <person name="Hua S.X."/>
        </authorList>
    </citation>
    <scope>NUCLEOTIDE SEQUENCE [LARGE SCALE GENOMIC DNA]</scope>
    <source>
        <strain evidence="2 3">F 1598</strain>
    </source>
</reference>
<evidence type="ECO:0000256" key="1">
    <source>
        <dbReference type="SAM" id="MobiDB-lite"/>
    </source>
</evidence>
<keyword evidence="3" id="KW-1185">Reference proteome</keyword>
<gene>
    <name evidence="2" type="ORF">PILCRDRAFT_93784</name>
</gene>
<proteinExistence type="predicted"/>
<sequence>MSYLNNGCHGELRPGRLLHEQTTQTTDNIDSTVTVRSPSAIGGRDVRASVTRPLDSDTCGSYLDGRAEDDMTVEASGPVADGTRTAMEDIVSPFSTPYSRHKDLGFGSSNRGTPYNELAPSPSPSCNDNGNSDGNKSEGTRVLEDILVRGSGSGVCTSVFTNDAKDLRSSAASHGLSISTCSISECRLAFLKHLFTGECVSHSMHNFAACSVIASGFVTADKQANATISVILSADPHLISTKRLLTIAESLSINQVFQPQDAREKVIETLNKRLQMRPHVPDSHVNPSICKVR</sequence>
<evidence type="ECO:0000313" key="2">
    <source>
        <dbReference type="EMBL" id="KIM71616.1"/>
    </source>
</evidence>
<name>A0A0C3EUY6_PILCF</name>
<accession>A0A0C3EUY6</accession>
<protein>
    <submittedName>
        <fullName evidence="2">Uncharacterized protein</fullName>
    </submittedName>
</protein>
<reference evidence="3" key="2">
    <citation type="submission" date="2015-01" db="EMBL/GenBank/DDBJ databases">
        <title>Evolutionary Origins and Diversification of the Mycorrhizal Mutualists.</title>
        <authorList>
            <consortium name="DOE Joint Genome Institute"/>
            <consortium name="Mycorrhizal Genomics Consortium"/>
            <person name="Kohler A."/>
            <person name="Kuo A."/>
            <person name="Nagy L.G."/>
            <person name="Floudas D."/>
            <person name="Copeland A."/>
            <person name="Barry K.W."/>
            <person name="Cichocki N."/>
            <person name="Veneault-Fourrey C."/>
            <person name="LaButti K."/>
            <person name="Lindquist E.A."/>
            <person name="Lipzen A."/>
            <person name="Lundell T."/>
            <person name="Morin E."/>
            <person name="Murat C."/>
            <person name="Riley R."/>
            <person name="Ohm R."/>
            <person name="Sun H."/>
            <person name="Tunlid A."/>
            <person name="Henrissat B."/>
            <person name="Grigoriev I.V."/>
            <person name="Hibbett D.S."/>
            <person name="Martin F."/>
        </authorList>
    </citation>
    <scope>NUCLEOTIDE SEQUENCE [LARGE SCALE GENOMIC DNA]</scope>
    <source>
        <strain evidence="3">F 1598</strain>
    </source>
</reference>
<dbReference type="HOGENOM" id="CLU_950332_0_0_1"/>